<keyword evidence="4" id="KW-1185">Reference proteome</keyword>
<dbReference type="GO" id="GO:0019213">
    <property type="term" value="F:deacetylase activity"/>
    <property type="evidence" value="ECO:0007669"/>
    <property type="project" value="InterPro"/>
</dbReference>
<dbReference type="PANTHER" id="PTHR12993:SF30">
    <property type="entry name" value="N-ACETYL-ALPHA-D-GLUCOSAMINYL L-MALATE DEACETYLASE 1"/>
    <property type="match status" value="1"/>
</dbReference>
<organism evidence="2 4">
    <name type="scientific">Alkalihalobacillus alcalophilus ATCC 27647 = CGMCC 1.3604</name>
    <dbReference type="NCBI Taxonomy" id="1218173"/>
    <lineage>
        <taxon>Bacteria</taxon>
        <taxon>Bacillati</taxon>
        <taxon>Bacillota</taxon>
        <taxon>Bacilli</taxon>
        <taxon>Bacillales</taxon>
        <taxon>Bacillaceae</taxon>
        <taxon>Alkalihalobacillus</taxon>
    </lineage>
</organism>
<dbReference type="InterPro" id="IPR003737">
    <property type="entry name" value="GlcNAc_PI_deacetylase-related"/>
</dbReference>
<dbReference type="Proteomes" id="UP000297014">
    <property type="component" value="Unassembled WGS sequence"/>
</dbReference>
<accession>A0A094YZX2</accession>
<evidence type="ECO:0000256" key="1">
    <source>
        <dbReference type="ARBA" id="ARBA00001947"/>
    </source>
</evidence>
<dbReference type="Pfam" id="PF02585">
    <property type="entry name" value="PIG-L"/>
    <property type="match status" value="1"/>
</dbReference>
<evidence type="ECO:0000313" key="3">
    <source>
        <dbReference type="EMBL" id="THG90320.1"/>
    </source>
</evidence>
<reference evidence="2 4" key="1">
    <citation type="journal article" date="2014" name="Genome Announc.">
        <title>Draft Genome Sequence of Bacillus alcalophilus AV1934, a Classic Alkaliphile Isolated from Human Feces in 1934.</title>
        <authorList>
            <person name="Attie O."/>
            <person name="Jayaprakash A."/>
            <person name="Shah H."/>
            <person name="Paulsen I.T."/>
            <person name="Morino M."/>
            <person name="Takahashi Y."/>
            <person name="Narumi I."/>
            <person name="Sachidanandam R."/>
            <person name="Satoh K."/>
            <person name="Ito M."/>
            <person name="Krulwich T.A."/>
        </authorList>
    </citation>
    <scope>NUCLEOTIDE SEQUENCE [LARGE SCALE GENOMIC DNA]</scope>
    <source>
        <strain evidence="2 4">AV1934</strain>
    </source>
</reference>
<reference evidence="3 5" key="2">
    <citation type="submission" date="2014-01" db="EMBL/GenBank/DDBJ databases">
        <title>Draft genome sequencing of Bacillus alcalophilus CGMCC 1.3604.</title>
        <authorList>
            <person name="Yang J."/>
            <person name="Diao L."/>
            <person name="Yang S."/>
        </authorList>
    </citation>
    <scope>NUCLEOTIDE SEQUENCE [LARGE SCALE GENOMIC DNA]</scope>
    <source>
        <strain evidence="3 5">CGMCC 1.3604</strain>
    </source>
</reference>
<comment type="cofactor">
    <cofactor evidence="1">
        <name>Zn(2+)</name>
        <dbReference type="ChEBI" id="CHEBI:29105"/>
    </cofactor>
</comment>
<evidence type="ECO:0000313" key="4">
    <source>
        <dbReference type="Proteomes" id="UP000002754"/>
    </source>
</evidence>
<dbReference type="Gene3D" id="3.40.50.10320">
    <property type="entry name" value="LmbE-like"/>
    <property type="match status" value="1"/>
</dbReference>
<dbReference type="InterPro" id="IPR024078">
    <property type="entry name" value="LmbE-like_dom_sf"/>
</dbReference>
<proteinExistence type="predicted"/>
<dbReference type="GO" id="GO:0071793">
    <property type="term" value="P:bacillithiol biosynthetic process"/>
    <property type="evidence" value="ECO:0007669"/>
    <property type="project" value="InterPro"/>
</dbReference>
<protein>
    <submittedName>
        <fullName evidence="2">Deacetylase</fullName>
    </submittedName>
</protein>
<dbReference type="InterPro" id="IPR023842">
    <property type="entry name" value="Bacillithiol_biosynth_BshB1"/>
</dbReference>
<dbReference type="OrthoDB" id="9778719at2"/>
<dbReference type="RefSeq" id="WP_003322411.1">
    <property type="nucleotide sequence ID" value="NZ_ALPT02000001.1"/>
</dbReference>
<dbReference type="GO" id="GO:0016811">
    <property type="term" value="F:hydrolase activity, acting on carbon-nitrogen (but not peptide) bonds, in linear amides"/>
    <property type="evidence" value="ECO:0007669"/>
    <property type="project" value="TreeGrafter"/>
</dbReference>
<comment type="caution">
    <text evidence="2">The sequence shown here is derived from an EMBL/GenBank/DDBJ whole genome shotgun (WGS) entry which is preliminary data.</text>
</comment>
<dbReference type="STRING" id="1218173.BALCAV_0200230"/>
<dbReference type="EMBL" id="JALP01000163">
    <property type="protein sequence ID" value="THG90320.1"/>
    <property type="molecule type" value="Genomic_DNA"/>
</dbReference>
<dbReference type="AlphaFoldDB" id="A0A094YZX2"/>
<gene>
    <name evidence="3" type="ORF">AJ85_11610</name>
    <name evidence="2" type="ORF">BALCAV_0200230</name>
</gene>
<name>A0A094YZX2_ALKAL</name>
<dbReference type="EMBL" id="ALPT02000001">
    <property type="protein sequence ID" value="KGA99117.1"/>
    <property type="molecule type" value="Genomic_DNA"/>
</dbReference>
<evidence type="ECO:0000313" key="5">
    <source>
        <dbReference type="Proteomes" id="UP000297014"/>
    </source>
</evidence>
<evidence type="ECO:0000313" key="2">
    <source>
        <dbReference type="EMBL" id="KGA99117.1"/>
    </source>
</evidence>
<dbReference type="eggNOG" id="COG2120">
    <property type="taxonomic scope" value="Bacteria"/>
</dbReference>
<sequence>MNKVDVLAFGAHPDDVEIGMGATLAKLAQEGKTVAICNLTYAELSSNGTVQERQEEAKKAAEILKVSHLLQLDLKDRGLKYVSNEQLAKIVAVIRECQPRIVFAPYHVDRHPDHGHCFELVKEALFNARIRRYEANQSLQAHIVEDFYTYFINGCPNPDFVLDVSDFYDQKKAALQAYQSQFQKRGDDAVETPLTNGYMEVVSARERLYGKEAGVMYAEGFKTIKPLKLDTL</sequence>
<dbReference type="PANTHER" id="PTHR12993">
    <property type="entry name" value="N-ACETYLGLUCOSAMINYL-PHOSPHATIDYLINOSITOL DE-N-ACETYLASE-RELATED"/>
    <property type="match status" value="1"/>
</dbReference>
<dbReference type="Proteomes" id="UP000002754">
    <property type="component" value="Unassembled WGS sequence"/>
</dbReference>
<dbReference type="NCBIfam" id="TIGR04001">
    <property type="entry name" value="thiol_BshB1"/>
    <property type="match status" value="1"/>
</dbReference>
<dbReference type="SUPFAM" id="SSF102588">
    <property type="entry name" value="LmbE-like"/>
    <property type="match status" value="1"/>
</dbReference>